<reference evidence="2" key="1">
    <citation type="submission" date="2010-02" db="EMBL/GenBank/DDBJ databases">
        <title>Complete sequence of Ferroglobus placidus DSM 10642.</title>
        <authorList>
            <consortium name="US DOE Joint Genome Institute"/>
            <person name="Lucas S."/>
            <person name="Copeland A."/>
            <person name="Lapidus A."/>
            <person name="Cheng J.-F."/>
            <person name="Bruce D."/>
            <person name="Goodwin L."/>
            <person name="Pitluck S."/>
            <person name="Saunders E."/>
            <person name="Brettin T."/>
            <person name="Detter J.C."/>
            <person name="Han C."/>
            <person name="Tapia R."/>
            <person name="Larimer F."/>
            <person name="Land M."/>
            <person name="Hauser L."/>
            <person name="Kyrpides N."/>
            <person name="Ivanova N."/>
            <person name="Holmes D."/>
            <person name="Lovley D."/>
            <person name="Kyrpides N."/>
            <person name="Anderson I.J."/>
            <person name="Woyke T."/>
        </authorList>
    </citation>
    <scope>NUCLEOTIDE SEQUENCE [LARGE SCALE GENOMIC DNA]</scope>
    <source>
        <strain evidence="2">DSM 10642 / AEDII12DO</strain>
    </source>
</reference>
<organism evidence="1 2">
    <name type="scientific">Ferroglobus placidus (strain DSM 10642 / AEDII12DO)</name>
    <dbReference type="NCBI Taxonomy" id="589924"/>
    <lineage>
        <taxon>Archaea</taxon>
        <taxon>Methanobacteriati</taxon>
        <taxon>Methanobacteriota</taxon>
        <taxon>Archaeoglobi</taxon>
        <taxon>Archaeoglobales</taxon>
        <taxon>Archaeoglobaceae</taxon>
        <taxon>Ferroglobus</taxon>
    </lineage>
</organism>
<dbReference type="RefSeq" id="WP_012965494.1">
    <property type="nucleotide sequence ID" value="NC_013849.1"/>
</dbReference>
<dbReference type="EMBL" id="CP001899">
    <property type="protein sequence ID" value="ADC65151.1"/>
    <property type="molecule type" value="Genomic_DNA"/>
</dbReference>
<dbReference type="Proteomes" id="UP000002613">
    <property type="component" value="Chromosome"/>
</dbReference>
<sequence>MSADVQELMKRVEKLEKYFESLIEINLELIEEEEAEDWEIKDLEKRRKDEFVDWESVKDEL</sequence>
<dbReference type="STRING" id="589924.Ferp_0988"/>
<keyword evidence="2" id="KW-1185">Reference proteome</keyword>
<accession>D3RXD8</accession>
<proteinExistence type="predicted"/>
<protein>
    <submittedName>
        <fullName evidence="1">Uncharacterized protein</fullName>
    </submittedName>
</protein>
<dbReference type="GeneID" id="8778497"/>
<dbReference type="eggNOG" id="arCOG10064">
    <property type="taxonomic scope" value="Archaea"/>
</dbReference>
<evidence type="ECO:0000313" key="2">
    <source>
        <dbReference type="Proteomes" id="UP000002613"/>
    </source>
</evidence>
<reference evidence="1 2" key="2">
    <citation type="journal article" date="2011" name="Stand. Genomic Sci.">
        <title>Complete genome sequence of Ferroglobus placidus AEDII12DO.</title>
        <authorList>
            <person name="Anderson I."/>
            <person name="Risso C."/>
            <person name="Holmes D."/>
            <person name="Lucas S."/>
            <person name="Copeland A."/>
            <person name="Lapidus A."/>
            <person name="Cheng J.F."/>
            <person name="Bruce D."/>
            <person name="Goodwin L."/>
            <person name="Pitluck S."/>
            <person name="Saunders E."/>
            <person name="Brettin T."/>
            <person name="Detter J.C."/>
            <person name="Han C."/>
            <person name="Tapia R."/>
            <person name="Larimer F."/>
            <person name="Land M."/>
            <person name="Hauser L."/>
            <person name="Woyke T."/>
            <person name="Lovley D."/>
            <person name="Kyrpides N."/>
            <person name="Ivanova N."/>
        </authorList>
    </citation>
    <scope>NUCLEOTIDE SEQUENCE [LARGE SCALE GENOMIC DNA]</scope>
    <source>
        <strain evidence="2">DSM 10642 / AEDII12DO</strain>
    </source>
</reference>
<gene>
    <name evidence="1" type="ordered locus">Ferp_0988</name>
</gene>
<dbReference type="AlphaFoldDB" id="D3RXD8"/>
<dbReference type="HOGENOM" id="CLU_2911295_0_0_2"/>
<dbReference type="PaxDb" id="589924-Ferp_0988"/>
<evidence type="ECO:0000313" key="1">
    <source>
        <dbReference type="EMBL" id="ADC65151.1"/>
    </source>
</evidence>
<dbReference type="KEGG" id="fpl:Ferp_0988"/>
<name>D3RXD8_FERPA</name>